<dbReference type="Gene3D" id="3.90.25.10">
    <property type="entry name" value="UDP-galactose 4-epimerase, domain 1"/>
    <property type="match status" value="1"/>
</dbReference>
<dbReference type="EMBL" id="JAAGBB010000069">
    <property type="protein sequence ID" value="MBR0668810.1"/>
    <property type="molecule type" value="Genomic_DNA"/>
</dbReference>
<proteinExistence type="inferred from homology"/>
<reference evidence="5" key="1">
    <citation type="journal article" date="2021" name="Syst. Appl. Microbiol.">
        <title>Roseomonas hellenica sp. nov., isolated from roots of wild-growing Alkanna tinctoria.</title>
        <authorList>
            <person name="Rat A."/>
            <person name="Naranjo H.D."/>
            <person name="Lebbe L."/>
            <person name="Cnockaert M."/>
            <person name="Krigas N."/>
            <person name="Grigoriadou K."/>
            <person name="Maloupa E."/>
            <person name="Willems A."/>
        </authorList>
    </citation>
    <scope>NUCLEOTIDE SEQUENCE [LARGE SCALE GENOMIC DNA]</scope>
    <source>
        <strain evidence="5">LMG 31523</strain>
    </source>
</reference>
<dbReference type="Pfam" id="PF01370">
    <property type="entry name" value="Epimerase"/>
    <property type="match status" value="1"/>
</dbReference>
<organism evidence="4 5">
    <name type="scientific">Plastoroseomonas hellenica</name>
    <dbReference type="NCBI Taxonomy" id="2687306"/>
    <lineage>
        <taxon>Bacteria</taxon>
        <taxon>Pseudomonadati</taxon>
        <taxon>Pseudomonadota</taxon>
        <taxon>Alphaproteobacteria</taxon>
        <taxon>Acetobacterales</taxon>
        <taxon>Acetobacteraceae</taxon>
        <taxon>Plastoroseomonas</taxon>
    </lineage>
</organism>
<sequence>MTEPSRLLVTGASGFVGTHLRAALRDAFPRARLIAATHGDAAPGWDETVPLDLADPASCRASVAAARPDAVVHLAAIAAVGDSFRAPLPVWQVNLMGTLALAEAVLATAPEAVFLHASSAEIYGLSFQDGVALAEDAALRPANPYAASKAAADLALGEMALRGLRTIRLRPFTHTGPGQTDAFVVPAFARQAARIAAGQQAPVLRVGALDRWRDFLDVRDVCAGYVAALRRADACPPGAAFNLASGNPRRVGDVLDDLLRLAGIAPRIETEAARLRPTDVERTVGDASAARAVLGWVPVVPWEDTLASVLAYWQARCAEAGG</sequence>
<dbReference type="InterPro" id="IPR036291">
    <property type="entry name" value="NAD(P)-bd_dom_sf"/>
</dbReference>
<feature type="domain" description="NAD-dependent epimerase/dehydratase" evidence="3">
    <location>
        <begin position="8"/>
        <end position="244"/>
    </location>
</feature>
<evidence type="ECO:0000313" key="5">
    <source>
        <dbReference type="Proteomes" id="UP001196870"/>
    </source>
</evidence>
<evidence type="ECO:0000256" key="1">
    <source>
        <dbReference type="ARBA" id="ARBA00005125"/>
    </source>
</evidence>
<name>A0ABS5F8A9_9PROT</name>
<comment type="caution">
    <text evidence="4">The sequence shown here is derived from an EMBL/GenBank/DDBJ whole genome shotgun (WGS) entry which is preliminary data.</text>
</comment>
<comment type="pathway">
    <text evidence="1">Bacterial outer membrane biogenesis; LPS O-antigen biosynthesis.</text>
</comment>
<accession>A0ABS5F8A9</accession>
<dbReference type="RefSeq" id="WP_211856909.1">
    <property type="nucleotide sequence ID" value="NZ_JAAGBB010000069.1"/>
</dbReference>
<protein>
    <submittedName>
        <fullName evidence="4">NAD-dependent epimerase/dehydratase family protein</fullName>
    </submittedName>
</protein>
<evidence type="ECO:0000313" key="4">
    <source>
        <dbReference type="EMBL" id="MBR0668810.1"/>
    </source>
</evidence>
<dbReference type="Proteomes" id="UP001196870">
    <property type="component" value="Unassembled WGS sequence"/>
</dbReference>
<evidence type="ECO:0000259" key="3">
    <source>
        <dbReference type="Pfam" id="PF01370"/>
    </source>
</evidence>
<dbReference type="Gene3D" id="3.40.50.720">
    <property type="entry name" value="NAD(P)-binding Rossmann-like Domain"/>
    <property type="match status" value="1"/>
</dbReference>
<dbReference type="SUPFAM" id="SSF51735">
    <property type="entry name" value="NAD(P)-binding Rossmann-fold domains"/>
    <property type="match status" value="1"/>
</dbReference>
<dbReference type="InterPro" id="IPR001509">
    <property type="entry name" value="Epimerase_deHydtase"/>
</dbReference>
<gene>
    <name evidence="4" type="ORF">GXW71_30960</name>
</gene>
<dbReference type="PANTHER" id="PTHR43000">
    <property type="entry name" value="DTDP-D-GLUCOSE 4,6-DEHYDRATASE-RELATED"/>
    <property type="match status" value="1"/>
</dbReference>
<evidence type="ECO:0000256" key="2">
    <source>
        <dbReference type="ARBA" id="ARBA00007637"/>
    </source>
</evidence>
<keyword evidence="5" id="KW-1185">Reference proteome</keyword>
<comment type="similarity">
    <text evidence="2">Belongs to the NAD(P)-dependent epimerase/dehydratase family.</text>
</comment>